<comment type="subcellular location">
    <subcellularLocation>
        <location evidence="1">Nucleus</location>
    </subcellularLocation>
</comment>
<name>M4DPU9_BRACM</name>
<protein>
    <recommendedName>
        <fullName evidence="4">Homeobox domain-containing protein</fullName>
    </recommendedName>
</protein>
<reference evidence="5" key="3">
    <citation type="submission" date="2023-03" db="UniProtKB">
        <authorList>
            <consortium name="EnsemblPlants"/>
        </authorList>
    </citation>
    <scope>IDENTIFICATION</scope>
    <source>
        <strain evidence="5">cv. Chiifu-401-42</strain>
    </source>
</reference>
<dbReference type="EnsemblPlants" id="Bra018540.1">
    <property type="protein sequence ID" value="Bra018540.1-P"/>
    <property type="gene ID" value="Bra018540"/>
</dbReference>
<dbReference type="Gramene" id="Bra018540.1">
    <property type="protein sequence ID" value="Bra018540.1-P"/>
    <property type="gene ID" value="Bra018540"/>
</dbReference>
<dbReference type="HOGENOM" id="CLU_008897_0_0_1"/>
<dbReference type="eggNOG" id="ENOG502QSCV">
    <property type="taxonomic scope" value="Eukaryota"/>
</dbReference>
<dbReference type="InterPro" id="IPR001356">
    <property type="entry name" value="HD"/>
</dbReference>
<feature type="compositionally biased region" description="Low complexity" evidence="3">
    <location>
        <begin position="675"/>
        <end position="688"/>
    </location>
</feature>
<feature type="compositionally biased region" description="Basic and acidic residues" evidence="3">
    <location>
        <begin position="607"/>
        <end position="622"/>
    </location>
</feature>
<organism evidence="5 6">
    <name type="scientific">Brassica campestris</name>
    <name type="common">Field mustard</name>
    <dbReference type="NCBI Taxonomy" id="3711"/>
    <lineage>
        <taxon>Eukaryota</taxon>
        <taxon>Viridiplantae</taxon>
        <taxon>Streptophyta</taxon>
        <taxon>Embryophyta</taxon>
        <taxon>Tracheophyta</taxon>
        <taxon>Spermatophyta</taxon>
        <taxon>Magnoliopsida</taxon>
        <taxon>eudicotyledons</taxon>
        <taxon>Gunneridae</taxon>
        <taxon>Pentapetalae</taxon>
        <taxon>rosids</taxon>
        <taxon>malvids</taxon>
        <taxon>Brassicales</taxon>
        <taxon>Brassicaceae</taxon>
        <taxon>Brassiceae</taxon>
        <taxon>Brassica</taxon>
    </lineage>
</organism>
<feature type="region of interest" description="Disordered" evidence="3">
    <location>
        <begin position="736"/>
        <end position="770"/>
    </location>
</feature>
<feature type="compositionally biased region" description="Polar residues" evidence="3">
    <location>
        <begin position="495"/>
        <end position="509"/>
    </location>
</feature>
<reference evidence="5 6" key="2">
    <citation type="journal article" date="2018" name="Hortic Res">
        <title>Improved Brassica rapa reference genome by single-molecule sequencing and chromosome conformation capture technologies.</title>
        <authorList>
            <person name="Zhang L."/>
            <person name="Cai X."/>
            <person name="Wu J."/>
            <person name="Liu M."/>
            <person name="Grob S."/>
            <person name="Cheng F."/>
            <person name="Liang J."/>
            <person name="Cai C."/>
            <person name="Liu Z."/>
            <person name="Liu B."/>
            <person name="Wang F."/>
            <person name="Li S."/>
            <person name="Liu F."/>
            <person name="Li X."/>
            <person name="Cheng L."/>
            <person name="Yang W."/>
            <person name="Li M.H."/>
            <person name="Grossniklaus U."/>
            <person name="Zheng H."/>
            <person name="Wang X."/>
        </authorList>
    </citation>
    <scope>NUCLEOTIDE SEQUENCE [LARGE SCALE GENOMIC DNA]</scope>
    <source>
        <strain evidence="5 6">cv. Chiifu-401-42</strain>
    </source>
</reference>
<dbReference type="PANTHER" id="PTHR33400">
    <property type="entry name" value="ZINC FINGER CCCH DOMAIN-CONTAINING PROTEIN 6-RELATED"/>
    <property type="match status" value="1"/>
</dbReference>
<dbReference type="STRING" id="51351.M4DPU9"/>
<feature type="domain" description="Homeobox" evidence="4">
    <location>
        <begin position="66"/>
        <end position="128"/>
    </location>
</feature>
<dbReference type="AlphaFoldDB" id="M4DPU9"/>
<dbReference type="OMA" id="PKEPWDV"/>
<dbReference type="FunCoup" id="M4DPU9">
    <property type="interactions" value="1875"/>
</dbReference>
<reference evidence="5 6" key="1">
    <citation type="journal article" date="2011" name="Nat. Genet.">
        <title>The genome of the mesopolyploid crop species Brassica rapa.</title>
        <authorList>
            <consortium name="Brassica rapa Genome Sequencing Project Consortium"/>
            <person name="Wang X."/>
            <person name="Wang H."/>
            <person name="Wang J."/>
            <person name="Sun R."/>
            <person name="Wu J."/>
            <person name="Liu S."/>
            <person name="Bai Y."/>
            <person name="Mun J.H."/>
            <person name="Bancroft I."/>
            <person name="Cheng F."/>
            <person name="Huang S."/>
            <person name="Li X."/>
            <person name="Hua W."/>
            <person name="Wang J."/>
            <person name="Wang X."/>
            <person name="Freeling M."/>
            <person name="Pires J.C."/>
            <person name="Paterson A.H."/>
            <person name="Chalhoub B."/>
            <person name="Wang B."/>
            <person name="Hayward A."/>
            <person name="Sharpe A.G."/>
            <person name="Park B.S."/>
            <person name="Weisshaar B."/>
            <person name="Liu B."/>
            <person name="Li B."/>
            <person name="Liu B."/>
            <person name="Tong C."/>
            <person name="Song C."/>
            <person name="Duran C."/>
            <person name="Peng C."/>
            <person name="Geng C."/>
            <person name="Koh C."/>
            <person name="Lin C."/>
            <person name="Edwards D."/>
            <person name="Mu D."/>
            <person name="Shen D."/>
            <person name="Soumpourou E."/>
            <person name="Li F."/>
            <person name="Fraser F."/>
            <person name="Conant G."/>
            <person name="Lassalle G."/>
            <person name="King G.J."/>
            <person name="Bonnema G."/>
            <person name="Tang H."/>
            <person name="Wang H."/>
            <person name="Belcram H."/>
            <person name="Zhou H."/>
            <person name="Hirakawa H."/>
            <person name="Abe H."/>
            <person name="Guo H."/>
            <person name="Wang H."/>
            <person name="Jin H."/>
            <person name="Parkin I.A."/>
            <person name="Batley J."/>
            <person name="Kim J.S."/>
            <person name="Just J."/>
            <person name="Li J."/>
            <person name="Xu J."/>
            <person name="Deng J."/>
            <person name="Kim J.A."/>
            <person name="Li J."/>
            <person name="Yu J."/>
            <person name="Meng J."/>
            <person name="Wang J."/>
            <person name="Min J."/>
            <person name="Poulain J."/>
            <person name="Wang J."/>
            <person name="Hatakeyama K."/>
            <person name="Wu K."/>
            <person name="Wang L."/>
            <person name="Fang L."/>
            <person name="Trick M."/>
            <person name="Links M.G."/>
            <person name="Zhao M."/>
            <person name="Jin M."/>
            <person name="Ramchiary N."/>
            <person name="Drou N."/>
            <person name="Berkman P.J."/>
            <person name="Cai Q."/>
            <person name="Huang Q."/>
            <person name="Li R."/>
            <person name="Tabata S."/>
            <person name="Cheng S."/>
            <person name="Zhang S."/>
            <person name="Zhang S."/>
            <person name="Huang S."/>
            <person name="Sato S."/>
            <person name="Sun S."/>
            <person name="Kwon S.J."/>
            <person name="Choi S.R."/>
            <person name="Lee T.H."/>
            <person name="Fan W."/>
            <person name="Zhao X."/>
            <person name="Tan X."/>
            <person name="Xu X."/>
            <person name="Wang Y."/>
            <person name="Qiu Y."/>
            <person name="Yin Y."/>
            <person name="Li Y."/>
            <person name="Du Y."/>
            <person name="Liao Y."/>
            <person name="Lim Y."/>
            <person name="Narusaka Y."/>
            <person name="Wang Y."/>
            <person name="Wang Z."/>
            <person name="Li Z."/>
            <person name="Wang Z."/>
            <person name="Xiong Z."/>
            <person name="Zhang Z."/>
        </authorList>
    </citation>
    <scope>NUCLEOTIDE SEQUENCE [LARGE SCALE GENOMIC DNA]</scope>
    <source>
        <strain evidence="5 6">cv. Chiifu-401-42</strain>
    </source>
</reference>
<dbReference type="Proteomes" id="UP000011750">
    <property type="component" value="Chromosome A05"/>
</dbReference>
<dbReference type="SMART" id="SM00389">
    <property type="entry name" value="HOX"/>
    <property type="match status" value="1"/>
</dbReference>
<dbReference type="GO" id="GO:0003677">
    <property type="term" value="F:DNA binding"/>
    <property type="evidence" value="ECO:0007669"/>
    <property type="project" value="UniProtKB-KW"/>
</dbReference>
<evidence type="ECO:0000313" key="5">
    <source>
        <dbReference type="EnsemblPlants" id="Bra018540.1-P"/>
    </source>
</evidence>
<evidence type="ECO:0000256" key="2">
    <source>
        <dbReference type="ARBA" id="ARBA00023125"/>
    </source>
</evidence>
<dbReference type="GO" id="GO:0005634">
    <property type="term" value="C:nucleus"/>
    <property type="evidence" value="ECO:0000318"/>
    <property type="project" value="GO_Central"/>
</dbReference>
<evidence type="ECO:0000259" key="4">
    <source>
        <dbReference type="SMART" id="SM00389"/>
    </source>
</evidence>
<keyword evidence="6" id="KW-1185">Reference proteome</keyword>
<dbReference type="InParanoid" id="M4DPU9"/>
<evidence type="ECO:0000313" key="6">
    <source>
        <dbReference type="Proteomes" id="UP000011750"/>
    </source>
</evidence>
<keyword evidence="2" id="KW-0238">DNA-binding</keyword>
<feature type="compositionally biased region" description="Polar residues" evidence="3">
    <location>
        <begin position="652"/>
        <end position="666"/>
    </location>
</feature>
<proteinExistence type="predicted"/>
<dbReference type="PANTHER" id="PTHR33400:SF6">
    <property type="entry name" value="HOMEOBOX PROTEIN LUMINIDEPENDENS"/>
    <property type="match status" value="1"/>
</dbReference>
<evidence type="ECO:0000256" key="1">
    <source>
        <dbReference type="ARBA" id="ARBA00004123"/>
    </source>
</evidence>
<evidence type="ECO:0000256" key="3">
    <source>
        <dbReference type="SAM" id="MobiDB-lite"/>
    </source>
</evidence>
<dbReference type="GO" id="GO:0010228">
    <property type="term" value="P:vegetative to reproductive phase transition of meristem"/>
    <property type="evidence" value="ECO:0000318"/>
    <property type="project" value="GO_Central"/>
</dbReference>
<feature type="region of interest" description="Disordered" evidence="3">
    <location>
        <begin position="385"/>
        <end position="432"/>
    </location>
</feature>
<feature type="region of interest" description="Disordered" evidence="3">
    <location>
        <begin position="446"/>
        <end position="522"/>
    </location>
</feature>
<feature type="region of interest" description="Disordered" evidence="3">
    <location>
        <begin position="605"/>
        <end position="689"/>
    </location>
</feature>
<sequence length="813" mass="89448">MDGAFKEEIEIGSSVESLMELLNSQKELFHSQIDQLQHVVVTQCKLTGVNPLAQEMAAGALSIQIGKRPRDLLNPKAVKYMQSLFAIKDSISKKESREISALFGISVAQVRDFVVTQKIKVRKQVRLSKEKVMMSSTHAIRGDGVPEQNNAVPHADPVPLNSMDPEPSSISWGEAENVALMPKEEVQQEDIPPDISDSDKYFVDNIFSILRKEETFSGQVKLMEWIMQIQDSSVLIWFLSKGGVLILTTWLSQAATEEQTSVLLLILKVLCHLPLHKASPENMSAILQSVNGLRFYRTSGVIPEKLMCCVSFINVKVRIVISLVSLSDLMIRHIKQGKSIAEIMGDKTNPEDILSLSNGRSDNGRRLKSLQGPKLLLTSADDSTRKHMLGSTPSYNKERRKVQMVEQPGQKAAGRGPQTVRIGTSGRSRPMSADDIQKAKMRAQYMNSKNIKKDTVPSAIGDTRTVVPENPLAIQSVKDSPPSPKNEAKTEENTPEPSTVQFPPSQNNEAKTEDTPEPSAVQQPVTVNVPVQTVSSPAVNVPVQADEFRNRKLSTPPKSISSKVGVLLRMSPHTILKNCKRKQIEWHVPPGMVLDELWRVAAGANSKEADVQKNRNRREKETTYQSLQTIPLNPKEPWDREMDFDDSLTPEIPSQQPQEESITEQQDSLDERRSAAGAASTSSSQSGSVEPDYELLAALLKNPDLLYALTSGNPGNLAGQDMVKLLDVIKTGAPNLSSSSNKKVEENVEVSLPSPTPSTNPGMSGWGQEVTRNPFSRQTQVGASVARMSTQLPVAASMQWQSSNGHSIPQHAP</sequence>
<accession>M4DPU9</accession>